<evidence type="ECO:0000313" key="2">
    <source>
        <dbReference type="Proteomes" id="UP001489719"/>
    </source>
</evidence>
<evidence type="ECO:0000313" key="1">
    <source>
        <dbReference type="EMBL" id="KAK9320550.1"/>
    </source>
</evidence>
<name>A0ACC3TIS1_9ASCO</name>
<keyword evidence="2" id="KW-1185">Reference proteome</keyword>
<proteinExistence type="predicted"/>
<gene>
    <name evidence="1" type="ORF">V1517DRAFT_279732</name>
</gene>
<protein>
    <submittedName>
        <fullName evidence="1">Isomerase-domain-containing protein</fullName>
    </submittedName>
</protein>
<sequence>MRAAIPAFLIYSSSSSEAGHLVVASQLGKCYPHFGQHLLAYARAVMTVSATSRYTPIVKICGTRTVEAAQCAISSGAELIGMILVPNRKRTVSAGQAKAISHAVHEFRDSRPLHDVSLTEDHNVWFAGHVEQIRRRAPLVVGVFRNQSLEEILRLQREYELDIVQLHGSEPLSWTREIPVPVIKKFAAGEDDLMTPGFHAVPLLDGGVGGEGQMISWEGLPESGAFILAGGLTADNVALAVRVPNVHGVDVSTGVETDGKQDLDKIKSFIKNAKGL</sequence>
<reference evidence="2" key="1">
    <citation type="journal article" date="2024" name="Front. Bioeng. Biotechnol.">
        <title>Genome-scale model development and genomic sequencing of the oleaginous clade Lipomyces.</title>
        <authorList>
            <person name="Czajka J.J."/>
            <person name="Han Y."/>
            <person name="Kim J."/>
            <person name="Mondo S.J."/>
            <person name="Hofstad B.A."/>
            <person name="Robles A."/>
            <person name="Haridas S."/>
            <person name="Riley R."/>
            <person name="LaButti K."/>
            <person name="Pangilinan J."/>
            <person name="Andreopoulos W."/>
            <person name="Lipzen A."/>
            <person name="Yan J."/>
            <person name="Wang M."/>
            <person name="Ng V."/>
            <person name="Grigoriev I.V."/>
            <person name="Spatafora J.W."/>
            <person name="Magnuson J.K."/>
            <person name="Baker S.E."/>
            <person name="Pomraning K.R."/>
        </authorList>
    </citation>
    <scope>NUCLEOTIDE SEQUENCE [LARGE SCALE GENOMIC DNA]</scope>
    <source>
        <strain evidence="2">CBS 10300</strain>
    </source>
</reference>
<keyword evidence="1" id="KW-0413">Isomerase</keyword>
<organism evidence="1 2">
    <name type="scientific">Lipomyces orientalis</name>
    <dbReference type="NCBI Taxonomy" id="1233043"/>
    <lineage>
        <taxon>Eukaryota</taxon>
        <taxon>Fungi</taxon>
        <taxon>Dikarya</taxon>
        <taxon>Ascomycota</taxon>
        <taxon>Saccharomycotina</taxon>
        <taxon>Lipomycetes</taxon>
        <taxon>Lipomycetales</taxon>
        <taxon>Lipomycetaceae</taxon>
        <taxon>Lipomyces</taxon>
    </lineage>
</organism>
<dbReference type="Proteomes" id="UP001489719">
    <property type="component" value="Unassembled WGS sequence"/>
</dbReference>
<accession>A0ACC3TIS1</accession>
<comment type="caution">
    <text evidence="1">The sequence shown here is derived from an EMBL/GenBank/DDBJ whole genome shotgun (WGS) entry which is preliminary data.</text>
</comment>
<dbReference type="EMBL" id="MU970124">
    <property type="protein sequence ID" value="KAK9320550.1"/>
    <property type="molecule type" value="Genomic_DNA"/>
</dbReference>